<dbReference type="CDD" id="cd02219">
    <property type="entry name" value="cupin_YjlB-like"/>
    <property type="match status" value="1"/>
</dbReference>
<protein>
    <recommendedName>
        <fullName evidence="3">Cupin type-1 domain-containing protein</fullName>
    </recommendedName>
</protein>
<proteinExistence type="predicted"/>
<dbReference type="PANTHER" id="PTHR36448:SF3">
    <property type="entry name" value="CUPIN TYPE-2 DOMAIN-CONTAINING PROTEIN"/>
    <property type="match status" value="1"/>
</dbReference>
<reference evidence="1 2" key="1">
    <citation type="submission" date="2017-12" db="EMBL/GenBank/DDBJ databases">
        <title>Comparative genomics of Botrytis spp.</title>
        <authorList>
            <person name="Valero-Jimenez C.A."/>
            <person name="Tapia P."/>
            <person name="Veloso J."/>
            <person name="Silva-Moreno E."/>
            <person name="Staats M."/>
            <person name="Valdes J.H."/>
            <person name="Van Kan J.A.L."/>
        </authorList>
    </citation>
    <scope>NUCLEOTIDE SEQUENCE [LARGE SCALE GENOMIC DNA]</scope>
    <source>
        <strain evidence="1 2">Bh0001</strain>
    </source>
</reference>
<keyword evidence="2" id="KW-1185">Reference proteome</keyword>
<dbReference type="Gene3D" id="2.60.120.10">
    <property type="entry name" value="Jelly Rolls"/>
    <property type="match status" value="1"/>
</dbReference>
<comment type="caution">
    <text evidence="1">The sequence shown here is derived from an EMBL/GenBank/DDBJ whole genome shotgun (WGS) entry which is preliminary data.</text>
</comment>
<dbReference type="SUPFAM" id="SSF51182">
    <property type="entry name" value="RmlC-like cupins"/>
    <property type="match status" value="1"/>
</dbReference>
<dbReference type="InterPro" id="IPR011051">
    <property type="entry name" value="RmlC_Cupin_sf"/>
</dbReference>
<dbReference type="Proteomes" id="UP000297814">
    <property type="component" value="Unassembled WGS sequence"/>
</dbReference>
<evidence type="ECO:0000313" key="1">
    <source>
        <dbReference type="EMBL" id="TGO43062.1"/>
    </source>
</evidence>
<dbReference type="InterPro" id="IPR047121">
    <property type="entry name" value="YjiB-like"/>
</dbReference>
<dbReference type="PANTHER" id="PTHR36448">
    <property type="entry name" value="BLR7373 PROTEIN"/>
    <property type="match status" value="1"/>
</dbReference>
<gene>
    <name evidence="1" type="ORF">BHYA_0003g00160</name>
</gene>
<sequence>MYTHPHFHSSTHEVLCIFSGSARLLKSGDVIIIPAGISHHLLEDFTGDFQMIGSYPKGKTWDMCYGDGSSEEEEKVRGIADLEWFDRDPLYGDQGPVLEES</sequence>
<organism evidence="1 2">
    <name type="scientific">Botrytis hyacinthi</name>
    <dbReference type="NCBI Taxonomy" id="278943"/>
    <lineage>
        <taxon>Eukaryota</taxon>
        <taxon>Fungi</taxon>
        <taxon>Dikarya</taxon>
        <taxon>Ascomycota</taxon>
        <taxon>Pezizomycotina</taxon>
        <taxon>Leotiomycetes</taxon>
        <taxon>Helotiales</taxon>
        <taxon>Sclerotiniaceae</taxon>
        <taxon>Botrytis</taxon>
    </lineage>
</organism>
<dbReference type="InterPro" id="IPR014710">
    <property type="entry name" value="RmlC-like_jellyroll"/>
</dbReference>
<dbReference type="AlphaFoldDB" id="A0A4Z1H6G3"/>
<evidence type="ECO:0008006" key="3">
    <source>
        <dbReference type="Google" id="ProtNLM"/>
    </source>
</evidence>
<name>A0A4Z1H6G3_9HELO</name>
<accession>A0A4Z1H6G3</accession>
<evidence type="ECO:0000313" key="2">
    <source>
        <dbReference type="Proteomes" id="UP000297814"/>
    </source>
</evidence>
<dbReference type="EMBL" id="PQXK01000003">
    <property type="protein sequence ID" value="TGO43062.1"/>
    <property type="molecule type" value="Genomic_DNA"/>
</dbReference>